<feature type="chain" id="PRO_5042214284" description="Secreted protein" evidence="1">
    <location>
        <begin position="20"/>
        <end position="199"/>
    </location>
</feature>
<gene>
    <name evidence="2" type="ORF">B0T22DRAFT_389045</name>
</gene>
<comment type="caution">
    <text evidence="2">The sequence shown here is derived from an EMBL/GenBank/DDBJ whole genome shotgun (WGS) entry which is preliminary data.</text>
</comment>
<reference evidence="2" key="1">
    <citation type="journal article" date="2023" name="Mol. Phylogenet. Evol.">
        <title>Genome-scale phylogeny and comparative genomics of the fungal order Sordariales.</title>
        <authorList>
            <person name="Hensen N."/>
            <person name="Bonometti L."/>
            <person name="Westerberg I."/>
            <person name="Brannstrom I.O."/>
            <person name="Guillou S."/>
            <person name="Cros-Aarteil S."/>
            <person name="Calhoun S."/>
            <person name="Haridas S."/>
            <person name="Kuo A."/>
            <person name="Mondo S."/>
            <person name="Pangilinan J."/>
            <person name="Riley R."/>
            <person name="LaButti K."/>
            <person name="Andreopoulos B."/>
            <person name="Lipzen A."/>
            <person name="Chen C."/>
            <person name="Yan M."/>
            <person name="Daum C."/>
            <person name="Ng V."/>
            <person name="Clum A."/>
            <person name="Steindorff A."/>
            <person name="Ohm R.A."/>
            <person name="Martin F."/>
            <person name="Silar P."/>
            <person name="Natvig D.O."/>
            <person name="Lalanne C."/>
            <person name="Gautier V."/>
            <person name="Ament-Velasquez S.L."/>
            <person name="Kruys A."/>
            <person name="Hutchinson M.I."/>
            <person name="Powell A.J."/>
            <person name="Barry K."/>
            <person name="Miller A.N."/>
            <person name="Grigoriev I.V."/>
            <person name="Debuchy R."/>
            <person name="Gladieux P."/>
            <person name="Hiltunen Thoren M."/>
            <person name="Johannesson H."/>
        </authorList>
    </citation>
    <scope>NUCLEOTIDE SEQUENCE</scope>
    <source>
        <strain evidence="2">CBS 314.62</strain>
    </source>
</reference>
<organism evidence="2 3">
    <name type="scientific">Podospora appendiculata</name>
    <dbReference type="NCBI Taxonomy" id="314037"/>
    <lineage>
        <taxon>Eukaryota</taxon>
        <taxon>Fungi</taxon>
        <taxon>Dikarya</taxon>
        <taxon>Ascomycota</taxon>
        <taxon>Pezizomycotina</taxon>
        <taxon>Sordariomycetes</taxon>
        <taxon>Sordariomycetidae</taxon>
        <taxon>Sordariales</taxon>
        <taxon>Podosporaceae</taxon>
        <taxon>Podospora</taxon>
    </lineage>
</organism>
<evidence type="ECO:0000313" key="2">
    <source>
        <dbReference type="EMBL" id="KAK3680525.1"/>
    </source>
</evidence>
<name>A0AAE0WXW4_9PEZI</name>
<feature type="signal peptide" evidence="1">
    <location>
        <begin position="1"/>
        <end position="19"/>
    </location>
</feature>
<evidence type="ECO:0000256" key="1">
    <source>
        <dbReference type="SAM" id="SignalP"/>
    </source>
</evidence>
<dbReference type="EMBL" id="JAULSO010000024">
    <property type="protein sequence ID" value="KAK3680525.1"/>
    <property type="molecule type" value="Genomic_DNA"/>
</dbReference>
<dbReference type="Proteomes" id="UP001270362">
    <property type="component" value="Unassembled WGS sequence"/>
</dbReference>
<evidence type="ECO:0008006" key="4">
    <source>
        <dbReference type="Google" id="ProtNLM"/>
    </source>
</evidence>
<keyword evidence="1" id="KW-0732">Signal</keyword>
<protein>
    <recommendedName>
        <fullName evidence="4">Secreted protein</fullName>
    </recommendedName>
</protein>
<reference evidence="2" key="2">
    <citation type="submission" date="2023-06" db="EMBL/GenBank/DDBJ databases">
        <authorList>
            <consortium name="Lawrence Berkeley National Laboratory"/>
            <person name="Haridas S."/>
            <person name="Hensen N."/>
            <person name="Bonometti L."/>
            <person name="Westerberg I."/>
            <person name="Brannstrom I.O."/>
            <person name="Guillou S."/>
            <person name="Cros-Aarteil S."/>
            <person name="Calhoun S."/>
            <person name="Kuo A."/>
            <person name="Mondo S."/>
            <person name="Pangilinan J."/>
            <person name="Riley R."/>
            <person name="Labutti K."/>
            <person name="Andreopoulos B."/>
            <person name="Lipzen A."/>
            <person name="Chen C."/>
            <person name="Yanf M."/>
            <person name="Daum C."/>
            <person name="Ng V."/>
            <person name="Clum A."/>
            <person name="Steindorff A."/>
            <person name="Ohm R."/>
            <person name="Martin F."/>
            <person name="Silar P."/>
            <person name="Natvig D."/>
            <person name="Lalanne C."/>
            <person name="Gautier V."/>
            <person name="Ament-Velasquez S.L."/>
            <person name="Kruys A."/>
            <person name="Hutchinson M.I."/>
            <person name="Powell A.J."/>
            <person name="Barry K."/>
            <person name="Miller A.N."/>
            <person name="Grigoriev I.V."/>
            <person name="Debuchy R."/>
            <person name="Gladieux P."/>
            <person name="Thoren M.H."/>
            <person name="Johannesson H."/>
        </authorList>
    </citation>
    <scope>NUCLEOTIDE SEQUENCE</scope>
    <source>
        <strain evidence="2">CBS 314.62</strain>
    </source>
</reference>
<proteinExistence type="predicted"/>
<dbReference type="AlphaFoldDB" id="A0AAE0WXW4"/>
<feature type="non-terminal residue" evidence="2">
    <location>
        <position position="199"/>
    </location>
</feature>
<accession>A0AAE0WXW4</accession>
<keyword evidence="3" id="KW-1185">Reference proteome</keyword>
<evidence type="ECO:0000313" key="3">
    <source>
        <dbReference type="Proteomes" id="UP001270362"/>
    </source>
</evidence>
<sequence length="199" mass="22914">SRFLSLVFIATCSVALYEGHPICLVNTAQRKFLTATRGNCGKGDNQLAKDRSAVLWLLREMQIQFRRGLRHRAFELFLLGSKEIDFYTQCPKEPDQHSIFTNLIPLCETLNKIPPAEIQASLPFWIPFFVKLHVGDRWSYSTICKALGADLLSEEKDFLHFQETYKSRRLVACQLKCHKKTSRKAGKAPTPSVQERKRR</sequence>